<sequence>MSDNQAAYEWRLTLVDQAVQSIDVQYFIWQNDATGLMLFERLLQAADRGVRVRMLVDDFVFAAKDRNIAAITRHPNFDIKIYNPGRVRDSTLGGIGEFILYFKELNRRMHNKLFVVDNHMAIVGGRNIGDAYFGLSNKYNFRDLDVLVVGSVVEEISHAFDEYWNTELAYPGSTMFDKATIDDLADLRSRVSDYLKTQKDRLTTYLEPSSGSIDALEQLPRIMAIGEAHFIQDDPVMVDGEQLRLIDMLDHIADPSQSELTFVTPYLIPVKGSLEELAQTAARGVEVNMLTGSMGANNHTAAHSHYKKYRRSILATGANLYEFRHDPAPKIQATSNVEPIEAPFISLHTKAIVADGKRCFVGSLNLDPRALDINTENGLYIDSPGLCGQLAREFETLLAPDNAWRVYLNNDNALRWESSSGTTSIQPARSFWQRIADFFFRLLPIESQL</sequence>
<dbReference type="SUPFAM" id="SSF56024">
    <property type="entry name" value="Phospholipase D/nuclease"/>
    <property type="match status" value="2"/>
</dbReference>
<dbReference type="SMART" id="SM00155">
    <property type="entry name" value="PLDc"/>
    <property type="match status" value="2"/>
</dbReference>
<dbReference type="InterPro" id="IPR025202">
    <property type="entry name" value="PLD-like_dom"/>
</dbReference>
<dbReference type="CDD" id="cd09113">
    <property type="entry name" value="PLDc_ymdC_like_2"/>
    <property type="match status" value="1"/>
</dbReference>
<dbReference type="Pfam" id="PF13091">
    <property type="entry name" value="PLDc_2"/>
    <property type="match status" value="2"/>
</dbReference>
<feature type="domain" description="PLD phosphodiesterase" evidence="1">
    <location>
        <begin position="343"/>
        <end position="370"/>
    </location>
</feature>
<organism evidence="2 3">
    <name type="scientific">Desulfosarcina widdelii</name>
    <dbReference type="NCBI Taxonomy" id="947919"/>
    <lineage>
        <taxon>Bacteria</taxon>
        <taxon>Pseudomonadati</taxon>
        <taxon>Thermodesulfobacteriota</taxon>
        <taxon>Desulfobacteria</taxon>
        <taxon>Desulfobacterales</taxon>
        <taxon>Desulfosarcinaceae</taxon>
        <taxon>Desulfosarcina</taxon>
    </lineage>
</organism>
<dbReference type="PANTHER" id="PTHR21248">
    <property type="entry name" value="CARDIOLIPIN SYNTHASE"/>
    <property type="match status" value="1"/>
</dbReference>
<dbReference type="Gene3D" id="3.30.870.10">
    <property type="entry name" value="Endonuclease Chain A"/>
    <property type="match status" value="2"/>
</dbReference>
<dbReference type="PROSITE" id="PS50035">
    <property type="entry name" value="PLD"/>
    <property type="match status" value="2"/>
</dbReference>
<gene>
    <name evidence="2" type="ORF">DSCW_58800</name>
</gene>
<dbReference type="PIRSF" id="PIRSF000850">
    <property type="entry name" value="Phospholipase_D_PSS"/>
    <property type="match status" value="1"/>
</dbReference>
<dbReference type="GO" id="GO:0032049">
    <property type="term" value="P:cardiolipin biosynthetic process"/>
    <property type="evidence" value="ECO:0007669"/>
    <property type="project" value="UniProtKB-ARBA"/>
</dbReference>
<protein>
    <submittedName>
        <fullName evidence="2">Phospholipase D family protein</fullName>
    </submittedName>
</protein>
<evidence type="ECO:0000313" key="3">
    <source>
        <dbReference type="Proteomes" id="UP000427769"/>
    </source>
</evidence>
<dbReference type="AlphaFoldDB" id="A0A5K7ZFG8"/>
<dbReference type="KEGG" id="dwd:DSCW_58800"/>
<keyword evidence="3" id="KW-1185">Reference proteome</keyword>
<dbReference type="PANTHER" id="PTHR21248:SF12">
    <property type="entry name" value="CARDIOLIPIN SYNTHASE C"/>
    <property type="match status" value="1"/>
</dbReference>
<dbReference type="CDD" id="cd09111">
    <property type="entry name" value="PLDc_ymdC_like_1"/>
    <property type="match status" value="1"/>
</dbReference>
<dbReference type="InterPro" id="IPR001736">
    <property type="entry name" value="PLipase_D/transphosphatidylase"/>
</dbReference>
<feature type="domain" description="PLD phosphodiesterase" evidence="1">
    <location>
        <begin position="105"/>
        <end position="132"/>
    </location>
</feature>
<dbReference type="Proteomes" id="UP000427769">
    <property type="component" value="Chromosome"/>
</dbReference>
<evidence type="ECO:0000259" key="1">
    <source>
        <dbReference type="PROSITE" id="PS50035"/>
    </source>
</evidence>
<evidence type="ECO:0000313" key="2">
    <source>
        <dbReference type="EMBL" id="BBO78463.1"/>
    </source>
</evidence>
<accession>A0A5K7ZFG8</accession>
<reference evidence="2 3" key="1">
    <citation type="submission" date="2019-11" db="EMBL/GenBank/DDBJ databases">
        <title>Comparative genomics of hydrocarbon-degrading Desulfosarcina strains.</title>
        <authorList>
            <person name="Watanabe M."/>
            <person name="Kojima H."/>
            <person name="Fukui M."/>
        </authorList>
    </citation>
    <scope>NUCLEOTIDE SEQUENCE [LARGE SCALE GENOMIC DNA]</scope>
    <source>
        <strain evidence="2 3">PP31</strain>
    </source>
</reference>
<dbReference type="EMBL" id="AP021875">
    <property type="protein sequence ID" value="BBO78463.1"/>
    <property type="molecule type" value="Genomic_DNA"/>
</dbReference>
<dbReference type="GO" id="GO:0030572">
    <property type="term" value="F:phosphatidyltransferase activity"/>
    <property type="evidence" value="ECO:0007669"/>
    <property type="project" value="UniProtKB-ARBA"/>
</dbReference>
<name>A0A5K7ZFG8_9BACT</name>
<proteinExistence type="predicted"/>